<dbReference type="RefSeq" id="WP_279295163.1">
    <property type="nucleotide sequence ID" value="NZ_JAOTIF010000001.1"/>
</dbReference>
<accession>A0A9X3BGG3</accession>
<dbReference type="AlphaFoldDB" id="A0A9X3BGG3"/>
<dbReference type="EMBL" id="JAOTIF010000001">
    <property type="protein sequence ID" value="MCU7547717.1"/>
    <property type="molecule type" value="Genomic_DNA"/>
</dbReference>
<protein>
    <submittedName>
        <fullName evidence="3">Virulence factor</fullName>
    </submittedName>
</protein>
<dbReference type="InterPro" id="IPR010333">
    <property type="entry name" value="VirJ"/>
</dbReference>
<dbReference type="SUPFAM" id="SSF53474">
    <property type="entry name" value="alpha/beta-Hydrolases"/>
    <property type="match status" value="1"/>
</dbReference>
<proteinExistence type="predicted"/>
<feature type="signal peptide" evidence="1">
    <location>
        <begin position="1"/>
        <end position="18"/>
    </location>
</feature>
<dbReference type="Pfam" id="PF06057">
    <property type="entry name" value="VirJ"/>
    <property type="match status" value="1"/>
</dbReference>
<evidence type="ECO:0000313" key="3">
    <source>
        <dbReference type="EMBL" id="MCU7547717.1"/>
    </source>
</evidence>
<keyword evidence="4" id="KW-1185">Reference proteome</keyword>
<sequence length="220" mass="24394">MRQVFLLFFVLFTVVARSQSPMPVVTLKSIDTGKPLIFFISGDGGWKGFAPTLAKTFNNKGYPVMGLDAKSYFWTRKTPEQAAKDIGALLVSFLKESKNKNFILMGYSFGADVVPFIQSRLHKELTPSLMHTVLLSPSPKADFEVHIMEMMGIIKSNGLSVAEEISKLTCPVTLVFGSDDSNQLMIPNKANSIHSIYLPGNHHFNDNINLLVNSIIPEID</sequence>
<organism evidence="3 4">
    <name type="scientific">Paraflavisolibacter caeni</name>
    <dbReference type="NCBI Taxonomy" id="2982496"/>
    <lineage>
        <taxon>Bacteria</taxon>
        <taxon>Pseudomonadati</taxon>
        <taxon>Bacteroidota</taxon>
        <taxon>Chitinophagia</taxon>
        <taxon>Chitinophagales</taxon>
        <taxon>Chitinophagaceae</taxon>
        <taxon>Paraflavisolibacter</taxon>
    </lineage>
</organism>
<reference evidence="3" key="1">
    <citation type="submission" date="2022-09" db="EMBL/GenBank/DDBJ databases">
        <authorList>
            <person name="Yuan C."/>
            <person name="Ke Z."/>
        </authorList>
    </citation>
    <scope>NUCLEOTIDE SEQUENCE</scope>
    <source>
        <strain evidence="3">LB-8</strain>
    </source>
</reference>
<dbReference type="Gene3D" id="3.40.50.1820">
    <property type="entry name" value="alpha/beta hydrolase"/>
    <property type="match status" value="1"/>
</dbReference>
<gene>
    <name evidence="3" type="ORF">OCK74_01265</name>
</gene>
<evidence type="ECO:0000256" key="1">
    <source>
        <dbReference type="SAM" id="SignalP"/>
    </source>
</evidence>
<feature type="chain" id="PRO_5040726790" evidence="1">
    <location>
        <begin position="19"/>
        <end position="220"/>
    </location>
</feature>
<name>A0A9X3BGG3_9BACT</name>
<evidence type="ECO:0000259" key="2">
    <source>
        <dbReference type="Pfam" id="PF06057"/>
    </source>
</evidence>
<keyword evidence="1" id="KW-0732">Signal</keyword>
<evidence type="ECO:0000313" key="4">
    <source>
        <dbReference type="Proteomes" id="UP001155483"/>
    </source>
</evidence>
<dbReference type="InterPro" id="IPR029058">
    <property type="entry name" value="AB_hydrolase_fold"/>
</dbReference>
<feature type="domain" description="Bacterial virulence" evidence="2">
    <location>
        <begin position="37"/>
        <end position="218"/>
    </location>
</feature>
<dbReference type="Proteomes" id="UP001155483">
    <property type="component" value="Unassembled WGS sequence"/>
</dbReference>
<comment type="caution">
    <text evidence="3">The sequence shown here is derived from an EMBL/GenBank/DDBJ whole genome shotgun (WGS) entry which is preliminary data.</text>
</comment>
<reference evidence="3" key="2">
    <citation type="submission" date="2023-04" db="EMBL/GenBank/DDBJ databases">
        <title>Paracnuella aquatica gen. nov., sp. nov., a member of the family Chitinophagaceae isolated from a hot spring.</title>
        <authorList>
            <person name="Wang C."/>
        </authorList>
    </citation>
    <scope>NUCLEOTIDE SEQUENCE</scope>
    <source>
        <strain evidence="3">LB-8</strain>
    </source>
</reference>